<keyword evidence="3 5" id="KW-1133">Transmembrane helix</keyword>
<dbReference type="InterPro" id="IPR007016">
    <property type="entry name" value="O-antigen_ligase-rel_domated"/>
</dbReference>
<evidence type="ECO:0000256" key="3">
    <source>
        <dbReference type="ARBA" id="ARBA00022989"/>
    </source>
</evidence>
<keyword evidence="8" id="KW-1185">Reference proteome</keyword>
<reference evidence="7 8" key="1">
    <citation type="submission" date="2023-06" db="EMBL/GenBank/DDBJ databases">
        <title>Genomic Analysis of Acinetobacter Strains Recovered from South Australian Aquatic Samples provides Insights into the Circulation of Antibiotic Resistance determinants in the Environment.</title>
        <authorList>
            <person name="Tobin L."/>
            <person name="Jarocki V.M."/>
            <person name="Kenyon J."/>
            <person name="Drigo B."/>
            <person name="Donner E."/>
            <person name="Djordjevic S.P."/>
            <person name="Hamidian M."/>
        </authorList>
    </citation>
    <scope>NUCLEOTIDE SEQUENCE [LARGE SCALE GENOMIC DNA]</scope>
    <source>
        <strain evidence="7 8">SAAc652</strain>
    </source>
</reference>
<feature type="transmembrane region" description="Helical" evidence="5">
    <location>
        <begin position="221"/>
        <end position="243"/>
    </location>
</feature>
<dbReference type="InterPro" id="IPR051533">
    <property type="entry name" value="WaaL-like"/>
</dbReference>
<dbReference type="GO" id="GO:0016874">
    <property type="term" value="F:ligase activity"/>
    <property type="evidence" value="ECO:0007669"/>
    <property type="project" value="UniProtKB-KW"/>
</dbReference>
<evidence type="ECO:0000313" key="8">
    <source>
        <dbReference type="Proteomes" id="UP001278188"/>
    </source>
</evidence>
<feature type="transmembrane region" description="Helical" evidence="5">
    <location>
        <begin position="65"/>
        <end position="87"/>
    </location>
</feature>
<feature type="transmembrane region" description="Helical" evidence="5">
    <location>
        <begin position="125"/>
        <end position="142"/>
    </location>
</feature>
<gene>
    <name evidence="7" type="ORF">QR674_14595</name>
</gene>
<evidence type="ECO:0000256" key="2">
    <source>
        <dbReference type="ARBA" id="ARBA00022692"/>
    </source>
</evidence>
<dbReference type="Pfam" id="PF04932">
    <property type="entry name" value="Wzy_C"/>
    <property type="match status" value="1"/>
</dbReference>
<accession>A0ABU3WIL0</accession>
<feature type="transmembrane region" description="Helical" evidence="5">
    <location>
        <begin position="181"/>
        <end position="209"/>
    </location>
</feature>
<feature type="transmembrane region" description="Helical" evidence="5">
    <location>
        <begin position="366"/>
        <end position="383"/>
    </location>
</feature>
<evidence type="ECO:0000256" key="1">
    <source>
        <dbReference type="ARBA" id="ARBA00004141"/>
    </source>
</evidence>
<keyword evidence="7" id="KW-0436">Ligase</keyword>
<evidence type="ECO:0000256" key="5">
    <source>
        <dbReference type="SAM" id="Phobius"/>
    </source>
</evidence>
<dbReference type="RefSeq" id="WP_317084988.1">
    <property type="nucleotide sequence ID" value="NZ_JASVDY010000006.1"/>
</dbReference>
<protein>
    <submittedName>
        <fullName evidence="7">O-antigen ligase family protein</fullName>
    </submittedName>
</protein>
<dbReference type="EMBL" id="JASVDY010000006">
    <property type="protein sequence ID" value="MDV2470206.1"/>
    <property type="molecule type" value="Genomic_DNA"/>
</dbReference>
<feature type="transmembrane region" description="Helical" evidence="5">
    <location>
        <begin position="7"/>
        <end position="24"/>
    </location>
</feature>
<evidence type="ECO:0000256" key="4">
    <source>
        <dbReference type="ARBA" id="ARBA00023136"/>
    </source>
</evidence>
<comment type="caution">
    <text evidence="7">The sequence shown here is derived from an EMBL/GenBank/DDBJ whole genome shotgun (WGS) entry which is preliminary data.</text>
</comment>
<evidence type="ECO:0000313" key="7">
    <source>
        <dbReference type="EMBL" id="MDV2470206.1"/>
    </source>
</evidence>
<sequence>MSKVNNGLITVSSILMLLMFLSFFKVVDFNLFIILGDIFLLSSLVFILLVFLVQLDKFSKINKDVFYIILPLVSIAIIYFVNIFFTISPLISLQRSFLIFLISIAFVFFYKVGYLDKNQLVKRNLFWLLSGIVFSLILFYAVRPEFTGAKLFFLNPNAFGMYISLLFISMMVVGPKKIRSMIFFIGLFFVFISSSRNSLLAYVGSYIFLSYGYVFYKSKKIYLSIILSLIFLSVSIIYFMVYIDLSQYNELVRDYSNKNLMSGRNEVWPFVLDLIKEKPYLGWGGGITLADVSFYNFSSHNMYLHTALQVGILGVLLIYLFYFNLWKSLWALKGNNNEIHKVNALFIWLIWIQNFEVTLLQNNLAMSVPVICLIAYFMGMNKFKINESSF</sequence>
<feature type="transmembrane region" description="Helical" evidence="5">
    <location>
        <begin position="154"/>
        <end position="174"/>
    </location>
</feature>
<name>A0ABU3WIL0_9GAMM</name>
<feature type="transmembrane region" description="Helical" evidence="5">
    <location>
        <begin position="93"/>
        <end position="113"/>
    </location>
</feature>
<organism evidence="7 8">
    <name type="scientific">Acinetobacter chinensis</name>
    <dbReference type="NCBI Taxonomy" id="2004650"/>
    <lineage>
        <taxon>Bacteria</taxon>
        <taxon>Pseudomonadati</taxon>
        <taxon>Pseudomonadota</taxon>
        <taxon>Gammaproteobacteria</taxon>
        <taxon>Moraxellales</taxon>
        <taxon>Moraxellaceae</taxon>
        <taxon>Acinetobacter</taxon>
    </lineage>
</organism>
<proteinExistence type="predicted"/>
<comment type="subcellular location">
    <subcellularLocation>
        <location evidence="1">Membrane</location>
        <topology evidence="1">Multi-pass membrane protein</topology>
    </subcellularLocation>
</comment>
<dbReference type="Proteomes" id="UP001278188">
    <property type="component" value="Unassembled WGS sequence"/>
</dbReference>
<keyword evidence="4 5" id="KW-0472">Membrane</keyword>
<feature type="domain" description="O-antigen ligase-related" evidence="6">
    <location>
        <begin position="182"/>
        <end position="318"/>
    </location>
</feature>
<feature type="transmembrane region" description="Helical" evidence="5">
    <location>
        <begin position="30"/>
        <end position="53"/>
    </location>
</feature>
<dbReference type="PANTHER" id="PTHR37422:SF13">
    <property type="entry name" value="LIPOPOLYSACCHARIDE BIOSYNTHESIS PROTEIN PA4999-RELATED"/>
    <property type="match status" value="1"/>
</dbReference>
<dbReference type="PANTHER" id="PTHR37422">
    <property type="entry name" value="TEICHURONIC ACID BIOSYNTHESIS PROTEIN TUAE"/>
    <property type="match status" value="1"/>
</dbReference>
<evidence type="ECO:0000259" key="6">
    <source>
        <dbReference type="Pfam" id="PF04932"/>
    </source>
</evidence>
<keyword evidence="2 5" id="KW-0812">Transmembrane</keyword>
<feature type="transmembrane region" description="Helical" evidence="5">
    <location>
        <begin position="303"/>
        <end position="322"/>
    </location>
</feature>